<protein>
    <submittedName>
        <fullName evidence="1">DUF4160 domain-containing protein</fullName>
    </submittedName>
</protein>
<sequence length="106" mass="12253">MPEIEFLLGLYVYFSSRDEGEPLHVHVAPKALVGSSKTAKLWIREDGSSQLAYNRAGIPARKIKAIQELIKKDRLFKKTVDLYIKLFEPEDGKVNFYKKKDLDIER</sequence>
<evidence type="ECO:0000313" key="2">
    <source>
        <dbReference type="Proteomes" id="UP000731465"/>
    </source>
</evidence>
<keyword evidence="2" id="KW-1185">Reference proteome</keyword>
<proteinExistence type="predicted"/>
<evidence type="ECO:0000313" key="1">
    <source>
        <dbReference type="EMBL" id="MBW7570285.1"/>
    </source>
</evidence>
<dbReference type="InterPro" id="IPR025427">
    <property type="entry name" value="DUF4160"/>
</dbReference>
<accession>A0ABS7DG64</accession>
<dbReference type="Proteomes" id="UP000731465">
    <property type="component" value="Unassembled WGS sequence"/>
</dbReference>
<dbReference type="RefSeq" id="WP_219937506.1">
    <property type="nucleotide sequence ID" value="NZ_JAGFNY010000013.1"/>
</dbReference>
<reference evidence="1 2" key="1">
    <citation type="submission" date="2021-03" db="EMBL/GenBank/DDBJ databases">
        <title>Succinivibrio sp. nov. isolated from feces of cow.</title>
        <authorList>
            <person name="Choi J.-Y."/>
        </authorList>
    </citation>
    <scope>NUCLEOTIDE SEQUENCE [LARGE SCALE GENOMIC DNA]</scope>
    <source>
        <strain evidence="1 2">AGMB01872</strain>
    </source>
</reference>
<comment type="caution">
    <text evidence="1">The sequence shown here is derived from an EMBL/GenBank/DDBJ whole genome shotgun (WGS) entry which is preliminary data.</text>
</comment>
<gene>
    <name evidence="1" type="ORF">J5V48_05180</name>
</gene>
<dbReference type="Pfam" id="PF13711">
    <property type="entry name" value="DUF4160"/>
    <property type="match status" value="1"/>
</dbReference>
<organism evidence="1 2">
    <name type="scientific">Succinivibrio faecicola</name>
    <dbReference type="NCBI Taxonomy" id="2820300"/>
    <lineage>
        <taxon>Bacteria</taxon>
        <taxon>Pseudomonadati</taxon>
        <taxon>Pseudomonadota</taxon>
        <taxon>Gammaproteobacteria</taxon>
        <taxon>Aeromonadales</taxon>
        <taxon>Succinivibrionaceae</taxon>
        <taxon>Succinivibrio</taxon>
    </lineage>
</organism>
<dbReference type="EMBL" id="JAGFNY010000013">
    <property type="protein sequence ID" value="MBW7570285.1"/>
    <property type="molecule type" value="Genomic_DNA"/>
</dbReference>
<name>A0ABS7DG64_9GAMM</name>